<feature type="coiled-coil region" evidence="3">
    <location>
        <begin position="185"/>
        <end position="212"/>
    </location>
</feature>
<dbReference type="AlphaFoldDB" id="L8WKL0"/>
<reference evidence="6 7" key="1">
    <citation type="journal article" date="2013" name="Nat. Commun.">
        <title>The evolution and pathogenic mechanisms of the rice sheath blight pathogen.</title>
        <authorList>
            <person name="Zheng A."/>
            <person name="Lin R."/>
            <person name="Xu L."/>
            <person name="Qin P."/>
            <person name="Tang C."/>
            <person name="Ai P."/>
            <person name="Zhang D."/>
            <person name="Liu Y."/>
            <person name="Sun Z."/>
            <person name="Feng H."/>
            <person name="Wang Y."/>
            <person name="Chen Y."/>
            <person name="Liang X."/>
            <person name="Fu R."/>
            <person name="Li Q."/>
            <person name="Zhang J."/>
            <person name="Yu X."/>
            <person name="Xie Z."/>
            <person name="Ding L."/>
            <person name="Guan P."/>
            <person name="Tang J."/>
            <person name="Liang Y."/>
            <person name="Wang S."/>
            <person name="Deng Q."/>
            <person name="Li S."/>
            <person name="Zhu J."/>
            <person name="Wang L."/>
            <person name="Liu H."/>
            <person name="Li P."/>
        </authorList>
    </citation>
    <scope>NUCLEOTIDE SEQUENCE [LARGE SCALE GENOMIC DNA]</scope>
    <source>
        <strain evidence="7">AG-1 IA</strain>
    </source>
</reference>
<dbReference type="InterPro" id="IPR001245">
    <property type="entry name" value="Ser-Thr/Tyr_kinase_cat_dom"/>
</dbReference>
<dbReference type="Gene3D" id="1.10.510.10">
    <property type="entry name" value="Transferase(Phosphotransferase) domain 1"/>
    <property type="match status" value="2"/>
</dbReference>
<dbReference type="Proteomes" id="UP000011668">
    <property type="component" value="Unassembled WGS sequence"/>
</dbReference>
<keyword evidence="6" id="KW-0808">Transferase</keyword>
<dbReference type="STRING" id="983506.L8WKL0"/>
<evidence type="ECO:0000256" key="1">
    <source>
        <dbReference type="ARBA" id="ARBA00022741"/>
    </source>
</evidence>
<dbReference type="Pfam" id="PF07714">
    <property type="entry name" value="PK_Tyr_Ser-Thr"/>
    <property type="match status" value="1"/>
</dbReference>
<feature type="compositionally biased region" description="Polar residues" evidence="4">
    <location>
        <begin position="578"/>
        <end position="587"/>
    </location>
</feature>
<dbReference type="GO" id="GO:0097527">
    <property type="term" value="P:necroptotic signaling pathway"/>
    <property type="evidence" value="ECO:0007669"/>
    <property type="project" value="TreeGrafter"/>
</dbReference>
<dbReference type="InterPro" id="IPR011009">
    <property type="entry name" value="Kinase-like_dom_sf"/>
</dbReference>
<accession>L8WKL0</accession>
<evidence type="ECO:0000256" key="2">
    <source>
        <dbReference type="ARBA" id="ARBA00022840"/>
    </source>
</evidence>
<gene>
    <name evidence="6" type="ORF">AG1IA_08699</name>
</gene>
<keyword evidence="1" id="KW-0547">Nucleotide-binding</keyword>
<dbReference type="EMBL" id="AFRT01002763">
    <property type="protein sequence ID" value="ELU37267.1"/>
    <property type="molecule type" value="Genomic_DNA"/>
</dbReference>
<feature type="domain" description="Protein kinase" evidence="5">
    <location>
        <begin position="273"/>
        <end position="529"/>
    </location>
</feature>
<evidence type="ECO:0000256" key="3">
    <source>
        <dbReference type="SAM" id="Coils"/>
    </source>
</evidence>
<dbReference type="GO" id="GO:0005524">
    <property type="term" value="F:ATP binding"/>
    <property type="evidence" value="ECO:0007669"/>
    <property type="project" value="UniProtKB-KW"/>
</dbReference>
<sequence length="655" mass="72915">MAEWAGSHVHDPYPVPAECQSSHAQFHITHGQIRLDMEVPAGPPPAYTREDATYAQVALGLDKTIELGSEFKNALSAFRDFLTSQENDRLNRCGLRALRLLRSRAVHVLEECAKYKNEGGDPSLVLSIITELSKELEKGPQWEEVIADPSATRGLESAIGNAFDRLEDQMRQMAKGEGMESTMYKHELEKARENDRKKIEDLEDTIRNLQGSIHQTPNEALQNSIKEKLKIIGDSSPHVLEKQIDARRSLAVIAELTGKSLPASTMLDRKFVTIGNQAISQGSSYDVFVGEYFTGEKIAIKVLRHRVDEETAKRTHQINRELVCTEARLYTSILWSWGDAVTGFTYRVPTTSYVTFAGSLRLSLIPSPFKKRYIKMYPKVAAHARLQMALDIARGLEYMHEGDDLLEGKGMVHSALNIYNVLVKDSGRAVISGFGHAKLYRDPKSWMMLFSRSEAISGRDEPPFGQKTRGTKIIQMIGTNKRPERASHTKIEEYENSDEIWQLFEDCWKRQPEERPSAHEVVQRFRPLVREFGKKSDTTVQKPPPPSHPRTEYGRSDPSVKQGVPPPGQHQLGKPDQPTVQGQSPASGTGGVSGGAQDGRATKPVAPGSTPPPPTLGHAMALNTMENQPPLPYASSIERPSAALAEIEAKIDQFN</sequence>
<keyword evidence="7" id="KW-1185">Reference proteome</keyword>
<feature type="region of interest" description="Disordered" evidence="4">
    <location>
        <begin position="530"/>
        <end position="637"/>
    </location>
</feature>
<dbReference type="SUPFAM" id="SSF56112">
    <property type="entry name" value="Protein kinase-like (PK-like)"/>
    <property type="match status" value="1"/>
</dbReference>
<evidence type="ECO:0000313" key="7">
    <source>
        <dbReference type="Proteomes" id="UP000011668"/>
    </source>
</evidence>
<keyword evidence="2" id="KW-0067">ATP-binding</keyword>
<keyword evidence="3" id="KW-0175">Coiled coil</keyword>
<protein>
    <submittedName>
        <fullName evidence="6">Pkinase domain-containing protein</fullName>
    </submittedName>
</protein>
<keyword evidence="6" id="KW-0418">Kinase</keyword>
<proteinExistence type="predicted"/>
<dbReference type="PROSITE" id="PS50011">
    <property type="entry name" value="PROTEIN_KINASE_DOM"/>
    <property type="match status" value="1"/>
</dbReference>
<dbReference type="PANTHER" id="PTHR44329:SF298">
    <property type="entry name" value="MIXED LINEAGE KINASE DOMAIN-LIKE PROTEIN"/>
    <property type="match status" value="1"/>
</dbReference>
<dbReference type="InterPro" id="IPR051681">
    <property type="entry name" value="Ser/Thr_Kinases-Pseudokinases"/>
</dbReference>
<name>L8WKL0_THACA</name>
<evidence type="ECO:0000256" key="4">
    <source>
        <dbReference type="SAM" id="MobiDB-lite"/>
    </source>
</evidence>
<comment type="caution">
    <text evidence="6">The sequence shown here is derived from an EMBL/GenBank/DDBJ whole genome shotgun (WGS) entry which is preliminary data.</text>
</comment>
<dbReference type="PANTHER" id="PTHR44329">
    <property type="entry name" value="SERINE/THREONINE-PROTEIN KINASE TNNI3K-RELATED"/>
    <property type="match status" value="1"/>
</dbReference>
<dbReference type="InterPro" id="IPR000719">
    <property type="entry name" value="Prot_kinase_dom"/>
</dbReference>
<evidence type="ECO:0000259" key="5">
    <source>
        <dbReference type="PROSITE" id="PS50011"/>
    </source>
</evidence>
<dbReference type="GO" id="GO:0004672">
    <property type="term" value="F:protein kinase activity"/>
    <property type="evidence" value="ECO:0007669"/>
    <property type="project" value="InterPro"/>
</dbReference>
<organism evidence="6 7">
    <name type="scientific">Thanatephorus cucumeris (strain AG1-IA)</name>
    <name type="common">Rice sheath blight fungus</name>
    <name type="synonym">Rhizoctonia solani</name>
    <dbReference type="NCBI Taxonomy" id="983506"/>
    <lineage>
        <taxon>Eukaryota</taxon>
        <taxon>Fungi</taxon>
        <taxon>Dikarya</taxon>
        <taxon>Basidiomycota</taxon>
        <taxon>Agaricomycotina</taxon>
        <taxon>Agaricomycetes</taxon>
        <taxon>Cantharellales</taxon>
        <taxon>Ceratobasidiaceae</taxon>
        <taxon>Rhizoctonia</taxon>
        <taxon>Rhizoctonia solani AG-1</taxon>
    </lineage>
</organism>
<dbReference type="HOGENOM" id="CLU_418668_0_0_1"/>
<evidence type="ECO:0000313" key="6">
    <source>
        <dbReference type="EMBL" id="ELU37267.1"/>
    </source>
</evidence>
<dbReference type="OrthoDB" id="5966500at2759"/>
<feature type="compositionally biased region" description="Gly residues" evidence="4">
    <location>
        <begin position="588"/>
        <end position="597"/>
    </location>
</feature>